<dbReference type="GO" id="GO:0006281">
    <property type="term" value="P:DNA repair"/>
    <property type="evidence" value="ECO:0007669"/>
    <property type="project" value="UniProtKB-KW"/>
</dbReference>
<dbReference type="InterPro" id="IPR000086">
    <property type="entry name" value="NUDIX_hydrolase_dom"/>
</dbReference>
<evidence type="ECO:0000256" key="9">
    <source>
        <dbReference type="ARBA" id="ARBA00023204"/>
    </source>
</evidence>
<comment type="caution">
    <text evidence="14">The sequence shown here is derived from an EMBL/GenBank/DDBJ whole genome shotgun (WGS) entry which is preliminary data.</text>
</comment>
<comment type="catalytic activity">
    <reaction evidence="10">
        <text>8-oxo-dGTP + H2O = 8-oxo-dGMP + diphosphate + H(+)</text>
        <dbReference type="Rhea" id="RHEA:31575"/>
        <dbReference type="ChEBI" id="CHEBI:15377"/>
        <dbReference type="ChEBI" id="CHEBI:15378"/>
        <dbReference type="ChEBI" id="CHEBI:33019"/>
        <dbReference type="ChEBI" id="CHEBI:63224"/>
        <dbReference type="ChEBI" id="CHEBI:77896"/>
        <dbReference type="EC" id="3.6.1.55"/>
    </reaction>
</comment>
<dbReference type="GO" id="GO:0006260">
    <property type="term" value="P:DNA replication"/>
    <property type="evidence" value="ECO:0007669"/>
    <property type="project" value="UniProtKB-KW"/>
</dbReference>
<evidence type="ECO:0000256" key="4">
    <source>
        <dbReference type="ARBA" id="ARBA00022705"/>
    </source>
</evidence>
<sequence length="139" mass="15175">MTAAMDGPTRRVRVAAAVVRDGERVLMTRRPPGGPLGLQWEFPGGKLEPGESPEHALVREVREELGVEARPLETLAIERHAYAHGLEVEITFIRCVLSSHAFTPSGAVHEVRWAAPRDIDPDGVLEADRPFLARLGAQG</sequence>
<dbReference type="InterPro" id="IPR020084">
    <property type="entry name" value="NUDIX_hydrolase_CS"/>
</dbReference>
<organism evidence="14">
    <name type="scientific">Eiseniibacteriota bacterium</name>
    <dbReference type="NCBI Taxonomy" id="2212470"/>
    <lineage>
        <taxon>Bacteria</taxon>
        <taxon>Candidatus Eiseniibacteriota</taxon>
    </lineage>
</organism>
<evidence type="ECO:0000256" key="12">
    <source>
        <dbReference type="RuleBase" id="RU003476"/>
    </source>
</evidence>
<evidence type="ECO:0000256" key="6">
    <source>
        <dbReference type="ARBA" id="ARBA00022763"/>
    </source>
</evidence>
<evidence type="ECO:0000313" key="14">
    <source>
        <dbReference type="EMBL" id="HGZ43678.1"/>
    </source>
</evidence>
<evidence type="ECO:0000256" key="2">
    <source>
        <dbReference type="ARBA" id="ARBA00005582"/>
    </source>
</evidence>
<evidence type="ECO:0000256" key="11">
    <source>
        <dbReference type="ARBA" id="ARBA00038905"/>
    </source>
</evidence>
<keyword evidence="6" id="KW-0227">DNA damage</keyword>
<dbReference type="SUPFAM" id="SSF55811">
    <property type="entry name" value="Nudix"/>
    <property type="match status" value="1"/>
</dbReference>
<comment type="cofactor">
    <cofactor evidence="1">
        <name>Mg(2+)</name>
        <dbReference type="ChEBI" id="CHEBI:18420"/>
    </cofactor>
</comment>
<dbReference type="AlphaFoldDB" id="A0A832I3B8"/>
<evidence type="ECO:0000259" key="13">
    <source>
        <dbReference type="PROSITE" id="PS51462"/>
    </source>
</evidence>
<evidence type="ECO:0000256" key="1">
    <source>
        <dbReference type="ARBA" id="ARBA00001946"/>
    </source>
</evidence>
<proteinExistence type="inferred from homology"/>
<dbReference type="PROSITE" id="PS51462">
    <property type="entry name" value="NUDIX"/>
    <property type="match status" value="1"/>
</dbReference>
<evidence type="ECO:0000256" key="3">
    <source>
        <dbReference type="ARBA" id="ARBA00022457"/>
    </source>
</evidence>
<keyword evidence="7 12" id="KW-0378">Hydrolase</keyword>
<dbReference type="CDD" id="cd03425">
    <property type="entry name" value="NUDIX_MutT_NudA_like"/>
    <property type="match status" value="1"/>
</dbReference>
<evidence type="ECO:0000256" key="5">
    <source>
        <dbReference type="ARBA" id="ARBA00022723"/>
    </source>
</evidence>
<evidence type="ECO:0000256" key="8">
    <source>
        <dbReference type="ARBA" id="ARBA00022842"/>
    </source>
</evidence>
<evidence type="ECO:0000256" key="10">
    <source>
        <dbReference type="ARBA" id="ARBA00035861"/>
    </source>
</evidence>
<dbReference type="GO" id="GO:0035539">
    <property type="term" value="F:8-oxo-7,8-dihydrodeoxyguanosine triphosphate pyrophosphatase activity"/>
    <property type="evidence" value="ECO:0007669"/>
    <property type="project" value="UniProtKB-EC"/>
</dbReference>
<protein>
    <recommendedName>
        <fullName evidence="11">8-oxo-dGTP diphosphatase</fullName>
        <ecNumber evidence="11">3.6.1.55</ecNumber>
    </recommendedName>
</protein>
<dbReference type="EC" id="3.6.1.55" evidence="11"/>
<dbReference type="InterPro" id="IPR047127">
    <property type="entry name" value="MutT-like"/>
</dbReference>
<evidence type="ECO:0000256" key="7">
    <source>
        <dbReference type="ARBA" id="ARBA00022801"/>
    </source>
</evidence>
<gene>
    <name evidence="14" type="ORF">ENR23_09685</name>
</gene>
<dbReference type="GO" id="GO:0044715">
    <property type="term" value="F:8-oxo-dGDP phosphatase activity"/>
    <property type="evidence" value="ECO:0007669"/>
    <property type="project" value="TreeGrafter"/>
</dbReference>
<dbReference type="Gene3D" id="3.90.79.10">
    <property type="entry name" value="Nucleoside Triphosphate Pyrophosphohydrolase"/>
    <property type="match status" value="1"/>
</dbReference>
<dbReference type="PROSITE" id="PS00893">
    <property type="entry name" value="NUDIX_BOX"/>
    <property type="match status" value="1"/>
</dbReference>
<comment type="similarity">
    <text evidence="2 12">Belongs to the Nudix hydrolase family.</text>
</comment>
<name>A0A832I3B8_UNCEI</name>
<dbReference type="PRINTS" id="PR00502">
    <property type="entry name" value="NUDIXFAMILY"/>
</dbReference>
<feature type="domain" description="Nudix hydrolase" evidence="13">
    <location>
        <begin position="8"/>
        <end position="137"/>
    </location>
</feature>
<dbReference type="InterPro" id="IPR015797">
    <property type="entry name" value="NUDIX_hydrolase-like_dom_sf"/>
</dbReference>
<dbReference type="GO" id="GO:0008413">
    <property type="term" value="F:8-oxo-7,8-dihydroguanosine triphosphate pyrophosphatase activity"/>
    <property type="evidence" value="ECO:0007669"/>
    <property type="project" value="TreeGrafter"/>
</dbReference>
<dbReference type="PANTHER" id="PTHR47707:SF1">
    <property type="entry name" value="NUDIX HYDROLASE FAMILY PROTEIN"/>
    <property type="match status" value="1"/>
</dbReference>
<dbReference type="GO" id="GO:0044716">
    <property type="term" value="F:8-oxo-GDP phosphatase activity"/>
    <property type="evidence" value="ECO:0007669"/>
    <property type="project" value="TreeGrafter"/>
</dbReference>
<dbReference type="GO" id="GO:0046872">
    <property type="term" value="F:metal ion binding"/>
    <property type="evidence" value="ECO:0007669"/>
    <property type="project" value="UniProtKB-KW"/>
</dbReference>
<keyword evidence="3" id="KW-0515">Mutator protein</keyword>
<keyword evidence="9" id="KW-0234">DNA repair</keyword>
<reference evidence="14" key="1">
    <citation type="journal article" date="2020" name="mSystems">
        <title>Genome- and Community-Level Interaction Insights into Carbon Utilization and Element Cycling Functions of Hydrothermarchaeota in Hydrothermal Sediment.</title>
        <authorList>
            <person name="Zhou Z."/>
            <person name="Liu Y."/>
            <person name="Xu W."/>
            <person name="Pan J."/>
            <person name="Luo Z.H."/>
            <person name="Li M."/>
        </authorList>
    </citation>
    <scope>NUCLEOTIDE SEQUENCE [LARGE SCALE GENOMIC DNA]</scope>
    <source>
        <strain evidence="14">SpSt-381</strain>
    </source>
</reference>
<accession>A0A832I3B8</accession>
<keyword evidence="5" id="KW-0479">Metal-binding</keyword>
<dbReference type="EMBL" id="DSQF01000020">
    <property type="protein sequence ID" value="HGZ43678.1"/>
    <property type="molecule type" value="Genomic_DNA"/>
</dbReference>
<dbReference type="PANTHER" id="PTHR47707">
    <property type="entry name" value="8-OXO-DGTP DIPHOSPHATASE"/>
    <property type="match status" value="1"/>
</dbReference>
<dbReference type="Pfam" id="PF00293">
    <property type="entry name" value="NUDIX"/>
    <property type="match status" value="1"/>
</dbReference>
<keyword evidence="8" id="KW-0460">Magnesium</keyword>
<dbReference type="InterPro" id="IPR020476">
    <property type="entry name" value="Nudix_hydrolase"/>
</dbReference>
<keyword evidence="4" id="KW-0235">DNA replication</keyword>